<proteinExistence type="inferred from homology"/>
<feature type="transmembrane region" description="Helical" evidence="7">
    <location>
        <begin position="18"/>
        <end position="41"/>
    </location>
</feature>
<name>A0A7V8G0S5_9BURK</name>
<dbReference type="AlphaFoldDB" id="A0A7V8G0S5"/>
<evidence type="ECO:0000256" key="1">
    <source>
        <dbReference type="ARBA" id="ARBA00004651"/>
    </source>
</evidence>
<reference evidence="9" key="1">
    <citation type="journal article" date="2020" name="MBio">
        <title>Horizontal gene transfer to a defensive symbiont with a reduced genome amongst a multipartite beetle microbiome.</title>
        <authorList>
            <person name="Waterworth S.C."/>
            <person name="Florez L.V."/>
            <person name="Rees E.R."/>
            <person name="Hertweck C."/>
            <person name="Kaltenpoth M."/>
            <person name="Kwan J.C."/>
        </authorList>
    </citation>
    <scope>NUCLEOTIDE SEQUENCE [LARGE SCALE GENOMIC DNA]</scope>
</reference>
<comment type="caution">
    <text evidence="8">The sequence shown here is derived from an EMBL/GenBank/DDBJ whole genome shotgun (WGS) entry which is preliminary data.</text>
</comment>
<keyword evidence="4 7" id="KW-0812">Transmembrane</keyword>
<comment type="similarity">
    <text evidence="2">Belongs to the Rht family.</text>
</comment>
<organism evidence="8 9">
    <name type="scientific">Herbaspirillum frisingense</name>
    <dbReference type="NCBI Taxonomy" id="92645"/>
    <lineage>
        <taxon>Bacteria</taxon>
        <taxon>Pseudomonadati</taxon>
        <taxon>Pseudomonadota</taxon>
        <taxon>Betaproteobacteria</taxon>
        <taxon>Burkholderiales</taxon>
        <taxon>Oxalobacteraceae</taxon>
        <taxon>Herbaspirillum</taxon>
    </lineage>
</organism>
<dbReference type="Proteomes" id="UP000462435">
    <property type="component" value="Unassembled WGS sequence"/>
</dbReference>
<feature type="transmembrane region" description="Helical" evidence="7">
    <location>
        <begin position="83"/>
        <end position="100"/>
    </location>
</feature>
<dbReference type="Pfam" id="PF01810">
    <property type="entry name" value="LysE"/>
    <property type="match status" value="1"/>
</dbReference>
<dbReference type="GO" id="GO:0042970">
    <property type="term" value="F:homoserine transmembrane transporter activity"/>
    <property type="evidence" value="ECO:0007669"/>
    <property type="project" value="TreeGrafter"/>
</dbReference>
<evidence type="ECO:0000256" key="6">
    <source>
        <dbReference type="ARBA" id="ARBA00023136"/>
    </source>
</evidence>
<sequence length="231" mass="24883">MTDFPISIIEIPMAYQTWFAFFVAACVIAISPGSGAVLSMSHGLNYGVRRTSATILGLEIALVVILIIAGAGVGSLLVASETAFNIIKVAGALYLIYLGFSQWRAPVPAQNEGAALDAANASAAAARGQAWWQRCMTGFLTNATNPKGIVFMVAVLPQFIDHDRPLWLQLLVLAVTMVAVDLVVMHGYAFAASRLQRFFRSQKAVKAQNRFFGGVLMLVGAGLFFFKRAQH</sequence>
<protein>
    <submittedName>
        <fullName evidence="8">Homoserine/homoserine lactone efflux protein</fullName>
    </submittedName>
</protein>
<evidence type="ECO:0000256" key="7">
    <source>
        <dbReference type="SAM" id="Phobius"/>
    </source>
</evidence>
<feature type="transmembrane region" description="Helical" evidence="7">
    <location>
        <begin position="166"/>
        <end position="190"/>
    </location>
</feature>
<evidence type="ECO:0000256" key="2">
    <source>
        <dbReference type="ARBA" id="ARBA00007928"/>
    </source>
</evidence>
<dbReference type="PANTHER" id="PTHR30086">
    <property type="entry name" value="ARGININE EXPORTER PROTEIN ARGO"/>
    <property type="match status" value="1"/>
</dbReference>
<evidence type="ECO:0000256" key="5">
    <source>
        <dbReference type="ARBA" id="ARBA00022989"/>
    </source>
</evidence>
<dbReference type="InterPro" id="IPR001123">
    <property type="entry name" value="LeuE-type"/>
</dbReference>
<dbReference type="EMBL" id="WNDX01000001">
    <property type="protein sequence ID" value="KAF1049072.1"/>
    <property type="molecule type" value="Genomic_DNA"/>
</dbReference>
<feature type="transmembrane region" description="Helical" evidence="7">
    <location>
        <begin position="211"/>
        <end position="229"/>
    </location>
</feature>
<feature type="transmembrane region" description="Helical" evidence="7">
    <location>
        <begin position="53"/>
        <end position="77"/>
    </location>
</feature>
<gene>
    <name evidence="8" type="primary">rhtB_1</name>
    <name evidence="8" type="ORF">GAK35_00050</name>
</gene>
<evidence type="ECO:0000313" key="9">
    <source>
        <dbReference type="Proteomes" id="UP000462435"/>
    </source>
</evidence>
<evidence type="ECO:0000256" key="4">
    <source>
        <dbReference type="ARBA" id="ARBA00022692"/>
    </source>
</evidence>
<dbReference type="GO" id="GO:0005886">
    <property type="term" value="C:plasma membrane"/>
    <property type="evidence" value="ECO:0007669"/>
    <property type="project" value="UniProtKB-SubCell"/>
</dbReference>
<dbReference type="PIRSF" id="PIRSF006324">
    <property type="entry name" value="LeuE"/>
    <property type="match status" value="1"/>
</dbReference>
<keyword evidence="6 7" id="KW-0472">Membrane</keyword>
<evidence type="ECO:0000256" key="3">
    <source>
        <dbReference type="ARBA" id="ARBA00022475"/>
    </source>
</evidence>
<dbReference type="PANTHER" id="PTHR30086:SF14">
    <property type="entry name" value="HOMOSERINE_HOMOSERINE LACTONE EFFLUX PROTEIN"/>
    <property type="match status" value="1"/>
</dbReference>
<keyword evidence="5 7" id="KW-1133">Transmembrane helix</keyword>
<evidence type="ECO:0000313" key="8">
    <source>
        <dbReference type="EMBL" id="KAF1049072.1"/>
    </source>
</evidence>
<comment type="subcellular location">
    <subcellularLocation>
        <location evidence="1">Cell membrane</location>
        <topology evidence="1">Multi-pass membrane protein</topology>
    </subcellularLocation>
</comment>
<accession>A0A7V8G0S5</accession>
<keyword evidence="3" id="KW-1003">Cell membrane</keyword>